<feature type="chain" id="PRO_5027536280" evidence="13">
    <location>
        <begin position="22"/>
        <end position="380"/>
    </location>
</feature>
<feature type="domain" description="G-protein coupled receptors family 1 profile" evidence="14">
    <location>
        <begin position="107"/>
        <end position="354"/>
    </location>
</feature>
<feature type="transmembrane region" description="Helical" evidence="12">
    <location>
        <begin position="168"/>
        <end position="192"/>
    </location>
</feature>
<feature type="transmembrane region" description="Helical" evidence="12">
    <location>
        <begin position="294"/>
        <end position="321"/>
    </location>
</feature>
<feature type="disulfide bond" evidence="11">
    <location>
        <begin position="162"/>
        <end position="241"/>
    </location>
</feature>
<evidence type="ECO:0000256" key="8">
    <source>
        <dbReference type="ARBA" id="ARBA00023170"/>
    </source>
</evidence>
<evidence type="ECO:0000256" key="2">
    <source>
        <dbReference type="ARBA" id="ARBA00022475"/>
    </source>
</evidence>
<keyword evidence="7 11" id="KW-1015">Disulfide bond</keyword>
<keyword evidence="4 12" id="KW-1133">Transmembrane helix</keyword>
<dbReference type="FunCoup" id="A0A6P8PMK7">
    <property type="interactions" value="498"/>
</dbReference>
<gene>
    <name evidence="16" type="primary">F2RL2</name>
</gene>
<sequence>MNSPLLLSIIWLLFVLLSTECQRGYGFFRSREQNFTIRTFKGIPVRDSELLPNHIIEGLEEDKCSLQKSHAARLQVSNATMEYLTSSLSTRLIPVVYIAVVLIGVPANAITLWMLFFHVRSVCTAIFYTNLAISDFLFCIMLPFKIAYHLNGNHWQFGEIMCRVMSVVFYGNMYCSILLLMCISISRYLAIVHPFVYRGLPQRTFAVSLSVLVWIIVFMYMLPFFITKQEYHLEELNISTCHDVHNACDTISRLKFYYFIFLAVFGFLIPLAVIVFCYVSIIRTLSTYDQKWFWYVKITILILTIFTICFTPSNILLIIHHVKYYQDNTDDLYFFYIIALCLSSLNSCLDPFLYFLMSRIKDHANYRTILKISRDVQIEL</sequence>
<dbReference type="FunFam" id="1.20.1070.10:FF:000040">
    <property type="entry name" value="Coagulation factor 2 (thrombin) receptor"/>
    <property type="match status" value="1"/>
</dbReference>
<dbReference type="RefSeq" id="XP_033785204.1">
    <property type="nucleotide sequence ID" value="XM_033929313.1"/>
</dbReference>
<name>A0A6P8PMK7_GEOSA</name>
<evidence type="ECO:0000256" key="5">
    <source>
        <dbReference type="ARBA" id="ARBA00023040"/>
    </source>
</evidence>
<dbReference type="PRINTS" id="PR01429">
    <property type="entry name" value="PROTEASEAR3"/>
</dbReference>
<evidence type="ECO:0000256" key="11">
    <source>
        <dbReference type="PIRSR" id="PIRSR603912-52"/>
    </source>
</evidence>
<evidence type="ECO:0000256" key="3">
    <source>
        <dbReference type="ARBA" id="ARBA00022692"/>
    </source>
</evidence>
<evidence type="ECO:0000256" key="13">
    <source>
        <dbReference type="SAM" id="SignalP"/>
    </source>
</evidence>
<keyword evidence="6 12" id="KW-0472">Membrane</keyword>
<feature type="transmembrane region" description="Helical" evidence="12">
    <location>
        <begin position="92"/>
        <end position="115"/>
    </location>
</feature>
<evidence type="ECO:0000256" key="7">
    <source>
        <dbReference type="ARBA" id="ARBA00023157"/>
    </source>
</evidence>
<dbReference type="GO" id="GO:0007596">
    <property type="term" value="P:blood coagulation"/>
    <property type="evidence" value="ECO:0007669"/>
    <property type="project" value="InterPro"/>
</dbReference>
<dbReference type="SUPFAM" id="SSF81321">
    <property type="entry name" value="Family A G protein-coupled receptor-like"/>
    <property type="match status" value="1"/>
</dbReference>
<organism evidence="15 16">
    <name type="scientific">Geotrypetes seraphini</name>
    <name type="common">Gaboon caecilian</name>
    <name type="synonym">Caecilia seraphini</name>
    <dbReference type="NCBI Taxonomy" id="260995"/>
    <lineage>
        <taxon>Eukaryota</taxon>
        <taxon>Metazoa</taxon>
        <taxon>Chordata</taxon>
        <taxon>Craniata</taxon>
        <taxon>Vertebrata</taxon>
        <taxon>Euteleostomi</taxon>
        <taxon>Amphibia</taxon>
        <taxon>Gymnophiona</taxon>
        <taxon>Geotrypetes</taxon>
    </lineage>
</organism>
<evidence type="ECO:0000313" key="16">
    <source>
        <dbReference type="RefSeq" id="XP_033785204.1"/>
    </source>
</evidence>
<dbReference type="Proteomes" id="UP000515159">
    <property type="component" value="Chromosome 1"/>
</dbReference>
<dbReference type="GO" id="GO:0015057">
    <property type="term" value="F:thrombin-activated receptor activity"/>
    <property type="evidence" value="ECO:0007669"/>
    <property type="project" value="InterPro"/>
</dbReference>
<evidence type="ECO:0000256" key="4">
    <source>
        <dbReference type="ARBA" id="ARBA00022989"/>
    </source>
</evidence>
<dbReference type="GO" id="GO:0005886">
    <property type="term" value="C:plasma membrane"/>
    <property type="evidence" value="ECO:0007669"/>
    <property type="project" value="UniProtKB-SubCell"/>
</dbReference>
<feature type="signal peptide" evidence="13">
    <location>
        <begin position="1"/>
        <end position="21"/>
    </location>
</feature>
<evidence type="ECO:0000256" key="12">
    <source>
        <dbReference type="SAM" id="Phobius"/>
    </source>
</evidence>
<keyword evidence="9" id="KW-0325">Glycoprotein</keyword>
<dbReference type="GeneID" id="117353275"/>
<feature type="transmembrane region" description="Helical" evidence="12">
    <location>
        <begin position="333"/>
        <end position="357"/>
    </location>
</feature>
<dbReference type="KEGG" id="gsh:117353275"/>
<dbReference type="PRINTS" id="PR00237">
    <property type="entry name" value="GPCRRHODOPSN"/>
</dbReference>
<evidence type="ECO:0000256" key="1">
    <source>
        <dbReference type="ARBA" id="ARBA00004651"/>
    </source>
</evidence>
<dbReference type="CTD" id="2151"/>
<dbReference type="Pfam" id="PF00001">
    <property type="entry name" value="7tm_1"/>
    <property type="match status" value="1"/>
</dbReference>
<keyword evidence="8 16" id="KW-0675">Receptor</keyword>
<protein>
    <submittedName>
        <fullName evidence="16">Proteinase-activated receptor 3</fullName>
    </submittedName>
</protein>
<reference evidence="16" key="1">
    <citation type="submission" date="2025-08" db="UniProtKB">
        <authorList>
            <consortium name="RefSeq"/>
        </authorList>
    </citation>
    <scope>IDENTIFICATION</scope>
</reference>
<dbReference type="InterPro" id="IPR003943">
    <property type="entry name" value="Prot_act_rcpt_3"/>
</dbReference>
<evidence type="ECO:0000256" key="6">
    <source>
        <dbReference type="ARBA" id="ARBA00023136"/>
    </source>
</evidence>
<dbReference type="AlphaFoldDB" id="A0A6P8PMK7"/>
<keyword evidence="15" id="KW-1185">Reference proteome</keyword>
<dbReference type="InterPro" id="IPR017452">
    <property type="entry name" value="GPCR_Rhodpsn_7TM"/>
</dbReference>
<accession>A0A6P8PMK7</accession>
<dbReference type="OrthoDB" id="8859266at2759"/>
<dbReference type="PANTHER" id="PTHR24232:SF0">
    <property type="entry name" value="PROTEINASE-ACTIVATED RECEPTOR 3"/>
    <property type="match status" value="1"/>
</dbReference>
<dbReference type="PROSITE" id="PS50262">
    <property type="entry name" value="G_PROTEIN_RECEP_F1_2"/>
    <property type="match status" value="1"/>
</dbReference>
<keyword evidence="10" id="KW-0807">Transducer</keyword>
<dbReference type="GO" id="GO:0035025">
    <property type="term" value="P:positive regulation of Rho protein signal transduction"/>
    <property type="evidence" value="ECO:0007669"/>
    <property type="project" value="TreeGrafter"/>
</dbReference>
<dbReference type="InterPro" id="IPR003912">
    <property type="entry name" value="Protea_act_rcpt"/>
</dbReference>
<proteinExistence type="predicted"/>
<comment type="subcellular location">
    <subcellularLocation>
        <location evidence="1">Cell membrane</location>
        <topology evidence="1">Multi-pass membrane protein</topology>
    </subcellularLocation>
</comment>
<dbReference type="CDD" id="cd15371">
    <property type="entry name" value="7tmA_PAR3"/>
    <property type="match status" value="1"/>
</dbReference>
<evidence type="ECO:0000313" key="15">
    <source>
        <dbReference type="Proteomes" id="UP000515159"/>
    </source>
</evidence>
<dbReference type="GO" id="GO:0007200">
    <property type="term" value="P:phospholipase C-activating G protein-coupled receptor signaling pathway"/>
    <property type="evidence" value="ECO:0007669"/>
    <property type="project" value="TreeGrafter"/>
</dbReference>
<feature type="transmembrane region" description="Helical" evidence="12">
    <location>
        <begin position="204"/>
        <end position="226"/>
    </location>
</feature>
<evidence type="ECO:0000256" key="9">
    <source>
        <dbReference type="ARBA" id="ARBA00023180"/>
    </source>
</evidence>
<dbReference type="Gene3D" id="1.20.1070.10">
    <property type="entry name" value="Rhodopsin 7-helix transmembrane proteins"/>
    <property type="match status" value="1"/>
</dbReference>
<feature type="transmembrane region" description="Helical" evidence="12">
    <location>
        <begin position="256"/>
        <end position="282"/>
    </location>
</feature>
<keyword evidence="13" id="KW-0732">Signal</keyword>
<keyword evidence="2" id="KW-1003">Cell membrane</keyword>
<dbReference type="InParanoid" id="A0A6P8PMK7"/>
<feature type="transmembrane region" description="Helical" evidence="12">
    <location>
        <begin position="127"/>
        <end position="148"/>
    </location>
</feature>
<dbReference type="PRINTS" id="PR01428">
    <property type="entry name" value="PROTEASEAR"/>
</dbReference>
<evidence type="ECO:0000256" key="10">
    <source>
        <dbReference type="ARBA" id="ARBA00023224"/>
    </source>
</evidence>
<keyword evidence="3 12" id="KW-0812">Transmembrane</keyword>
<dbReference type="PANTHER" id="PTHR24232">
    <property type="entry name" value="G-PROTEIN COUPLED RECEPTOR"/>
    <property type="match status" value="1"/>
</dbReference>
<evidence type="ECO:0000259" key="14">
    <source>
        <dbReference type="PROSITE" id="PS50262"/>
    </source>
</evidence>
<dbReference type="InterPro" id="IPR000276">
    <property type="entry name" value="GPCR_Rhodpsn"/>
</dbReference>
<keyword evidence="5" id="KW-0297">G-protein coupled receptor</keyword>